<proteinExistence type="predicted"/>
<name>I3VZX1_ECOLX</name>
<sequence>MFSKGMNAASAGFQVGNESPSQKVFLSGSWDVRVGRRFHHYL</sequence>
<organism evidence="2">
    <name type="scientific">Escherichia coli</name>
    <dbReference type="NCBI Taxonomy" id="562"/>
    <lineage>
        <taxon>Bacteria</taxon>
        <taxon>Pseudomonadati</taxon>
        <taxon>Pseudomonadota</taxon>
        <taxon>Gammaproteobacteria</taxon>
        <taxon>Enterobacterales</taxon>
        <taxon>Enterobacteriaceae</taxon>
        <taxon>Escherichia</taxon>
    </lineage>
</organism>
<dbReference type="AlphaFoldDB" id="I3VZX1"/>
<protein>
    <submittedName>
        <fullName evidence="2">Uncharacterized protein</fullName>
    </submittedName>
</protein>
<evidence type="ECO:0000256" key="1">
    <source>
        <dbReference type="SAM" id="MobiDB-lite"/>
    </source>
</evidence>
<evidence type="ECO:0000313" key="2">
    <source>
        <dbReference type="EMBL" id="AFK88898.1"/>
    </source>
</evidence>
<feature type="region of interest" description="Disordered" evidence="1">
    <location>
        <begin position="1"/>
        <end position="20"/>
    </location>
</feature>
<reference evidence="2" key="1">
    <citation type="submission" date="2012-01" db="EMBL/GenBank/DDBJ databases">
        <authorList>
            <person name="Summers A.O."/>
            <person name="Wireman J."/>
        </authorList>
    </citation>
    <scope>NUCLEOTIDE SEQUENCE</scope>
    <source>
        <strain evidence="2">417H</strain>
        <plasmid evidence="2">p417H-90</plasmid>
    </source>
</reference>
<accession>I3VZX1</accession>
<dbReference type="EMBL" id="JQ418522">
    <property type="protein sequence ID" value="AFK88898.1"/>
    <property type="molecule type" value="Genomic_DNA"/>
</dbReference>
<keyword evidence="2" id="KW-0614">Plasmid</keyword>
<geneLocation type="plasmid" evidence="2">
    <name>p417H-90</name>
</geneLocation>